<accession>A0A2K3JSA0</accession>
<dbReference type="AlphaFoldDB" id="A0A2K3JSA0"/>
<dbReference type="SUPFAM" id="SSF46785">
    <property type="entry name" value="Winged helix' DNA-binding domain"/>
    <property type="match status" value="1"/>
</dbReference>
<dbReference type="FunFam" id="1.10.10.10:FF:000037">
    <property type="entry name" value="Heat stress transcription factor B-4"/>
    <property type="match status" value="1"/>
</dbReference>
<comment type="similarity">
    <text evidence="9">Belongs to the HSF family.</text>
</comment>
<evidence type="ECO:0000256" key="6">
    <source>
        <dbReference type="ARBA" id="ARBA00023125"/>
    </source>
</evidence>
<proteinExistence type="inferred from homology"/>
<dbReference type="GO" id="GO:0000978">
    <property type="term" value="F:RNA polymerase II cis-regulatory region sequence-specific DNA binding"/>
    <property type="evidence" value="ECO:0007669"/>
    <property type="project" value="TreeGrafter"/>
</dbReference>
<feature type="region of interest" description="Disordered" evidence="10">
    <location>
        <begin position="70"/>
        <end position="91"/>
    </location>
</feature>
<dbReference type="SMART" id="SM00415">
    <property type="entry name" value="HSF"/>
    <property type="match status" value="1"/>
</dbReference>
<evidence type="ECO:0000256" key="4">
    <source>
        <dbReference type="ARBA" id="ARBA00023015"/>
    </source>
</evidence>
<dbReference type="PANTHER" id="PTHR10015">
    <property type="entry name" value="HEAT SHOCK TRANSCRIPTION FACTOR"/>
    <property type="match status" value="1"/>
</dbReference>
<dbReference type="GO" id="GO:0005634">
    <property type="term" value="C:nucleus"/>
    <property type="evidence" value="ECO:0007669"/>
    <property type="project" value="UniProtKB-SubCell"/>
</dbReference>
<keyword evidence="4" id="KW-0805">Transcription regulation</keyword>
<evidence type="ECO:0000259" key="11">
    <source>
        <dbReference type="SMART" id="SM00415"/>
    </source>
</evidence>
<dbReference type="EMBL" id="ASHM01075515">
    <property type="protein sequence ID" value="PNX56922.1"/>
    <property type="molecule type" value="Genomic_DNA"/>
</dbReference>
<dbReference type="PRINTS" id="PR00056">
    <property type="entry name" value="HSFDOMAIN"/>
</dbReference>
<dbReference type="InterPro" id="IPR036390">
    <property type="entry name" value="WH_DNA-bd_sf"/>
</dbReference>
<feature type="domain" description="HSF-type DNA-binding" evidence="11">
    <location>
        <begin position="94"/>
        <end position="156"/>
    </location>
</feature>
<keyword evidence="8" id="KW-0539">Nucleus</keyword>
<dbReference type="InterPro" id="IPR036388">
    <property type="entry name" value="WH-like_DNA-bd_sf"/>
</dbReference>
<evidence type="ECO:0000256" key="3">
    <source>
        <dbReference type="ARBA" id="ARBA00022553"/>
    </source>
</evidence>
<reference evidence="12 13" key="2">
    <citation type="journal article" date="2017" name="Front. Plant Sci.">
        <title>Gene Classification and Mining of Molecular Markers Useful in Red Clover (Trifolium pratense) Breeding.</title>
        <authorList>
            <person name="Istvanek J."/>
            <person name="Dluhosova J."/>
            <person name="Dluhos P."/>
            <person name="Patkova L."/>
            <person name="Nedelnik J."/>
            <person name="Repkova J."/>
        </authorList>
    </citation>
    <scope>NUCLEOTIDE SEQUENCE [LARGE SCALE GENOMIC DNA]</scope>
    <source>
        <strain evidence="13">cv. Tatra</strain>
        <tissue evidence="12">Young leaves</tissue>
    </source>
</reference>
<comment type="subunit">
    <text evidence="2">Homotrimer.</text>
</comment>
<dbReference type="GO" id="GO:0003700">
    <property type="term" value="F:DNA-binding transcription factor activity"/>
    <property type="evidence" value="ECO:0007669"/>
    <property type="project" value="InterPro"/>
</dbReference>
<dbReference type="STRING" id="57577.A0A2K3JSA0"/>
<comment type="subcellular location">
    <subcellularLocation>
        <location evidence="1">Nucleus</location>
    </subcellularLocation>
</comment>
<evidence type="ECO:0000256" key="1">
    <source>
        <dbReference type="ARBA" id="ARBA00004123"/>
    </source>
</evidence>
<dbReference type="GO" id="GO:0006357">
    <property type="term" value="P:regulation of transcription by RNA polymerase II"/>
    <property type="evidence" value="ECO:0007669"/>
    <property type="project" value="TreeGrafter"/>
</dbReference>
<gene>
    <name evidence="12" type="ORF">L195_g050131</name>
</gene>
<name>A0A2K3JSA0_TRIPR</name>
<dbReference type="Proteomes" id="UP000236291">
    <property type="component" value="Unassembled WGS sequence"/>
</dbReference>
<keyword evidence="6" id="KW-0238">DNA-binding</keyword>
<evidence type="ECO:0000256" key="9">
    <source>
        <dbReference type="RuleBase" id="RU004020"/>
    </source>
</evidence>
<dbReference type="Pfam" id="PF00447">
    <property type="entry name" value="HSF_DNA-bind"/>
    <property type="match status" value="1"/>
</dbReference>
<dbReference type="GO" id="GO:0034605">
    <property type="term" value="P:cellular response to heat"/>
    <property type="evidence" value="ECO:0007669"/>
    <property type="project" value="TreeGrafter"/>
</dbReference>
<dbReference type="PANTHER" id="PTHR10015:SF298">
    <property type="entry name" value="HEAT STRESS TRANSCRIPTION FACTOR A-9"/>
    <property type="match status" value="1"/>
</dbReference>
<sequence>MAVSHGGYDAEIGGSKSYLIPSVKPELFDDSAGSNPCQYDDVLSERKDSELTVEEGATPSHAIHIKEEVVEDDGSNNSSSIKFPKPMEGLHDAGPPPFLKKTYEMVEDPETDPIVSWSASRDSFIVWDSHEFSKILLPKYFKHNNFSSFIRQLNTY</sequence>
<evidence type="ECO:0000256" key="2">
    <source>
        <dbReference type="ARBA" id="ARBA00011233"/>
    </source>
</evidence>
<keyword evidence="5 12" id="KW-0346">Stress response</keyword>
<comment type="caution">
    <text evidence="12">The sequence shown here is derived from an EMBL/GenBank/DDBJ whole genome shotgun (WGS) entry which is preliminary data.</text>
</comment>
<reference evidence="12 13" key="1">
    <citation type="journal article" date="2014" name="Am. J. Bot.">
        <title>Genome assembly and annotation for red clover (Trifolium pratense; Fabaceae).</title>
        <authorList>
            <person name="Istvanek J."/>
            <person name="Jaros M."/>
            <person name="Krenek A."/>
            <person name="Repkova J."/>
        </authorList>
    </citation>
    <scope>NUCLEOTIDE SEQUENCE [LARGE SCALE GENOMIC DNA]</scope>
    <source>
        <strain evidence="13">cv. Tatra</strain>
        <tissue evidence="12">Young leaves</tissue>
    </source>
</reference>
<feature type="non-terminal residue" evidence="12">
    <location>
        <position position="156"/>
    </location>
</feature>
<evidence type="ECO:0000256" key="10">
    <source>
        <dbReference type="SAM" id="MobiDB-lite"/>
    </source>
</evidence>
<evidence type="ECO:0000256" key="8">
    <source>
        <dbReference type="ARBA" id="ARBA00023242"/>
    </source>
</evidence>
<dbReference type="ExpressionAtlas" id="A0A2K3JSA0">
    <property type="expression patterns" value="baseline"/>
</dbReference>
<evidence type="ECO:0000256" key="7">
    <source>
        <dbReference type="ARBA" id="ARBA00023163"/>
    </source>
</evidence>
<organism evidence="12 13">
    <name type="scientific">Trifolium pratense</name>
    <name type="common">Red clover</name>
    <dbReference type="NCBI Taxonomy" id="57577"/>
    <lineage>
        <taxon>Eukaryota</taxon>
        <taxon>Viridiplantae</taxon>
        <taxon>Streptophyta</taxon>
        <taxon>Embryophyta</taxon>
        <taxon>Tracheophyta</taxon>
        <taxon>Spermatophyta</taxon>
        <taxon>Magnoliopsida</taxon>
        <taxon>eudicotyledons</taxon>
        <taxon>Gunneridae</taxon>
        <taxon>Pentapetalae</taxon>
        <taxon>rosids</taxon>
        <taxon>fabids</taxon>
        <taxon>Fabales</taxon>
        <taxon>Fabaceae</taxon>
        <taxon>Papilionoideae</taxon>
        <taxon>50 kb inversion clade</taxon>
        <taxon>NPAAA clade</taxon>
        <taxon>Hologalegina</taxon>
        <taxon>IRL clade</taxon>
        <taxon>Trifolieae</taxon>
        <taxon>Trifolium</taxon>
    </lineage>
</organism>
<keyword evidence="3" id="KW-0597">Phosphoprotein</keyword>
<evidence type="ECO:0000313" key="12">
    <source>
        <dbReference type="EMBL" id="PNX56922.1"/>
    </source>
</evidence>
<evidence type="ECO:0000313" key="13">
    <source>
        <dbReference type="Proteomes" id="UP000236291"/>
    </source>
</evidence>
<dbReference type="Gene3D" id="1.10.10.10">
    <property type="entry name" value="Winged helix-like DNA-binding domain superfamily/Winged helix DNA-binding domain"/>
    <property type="match status" value="1"/>
</dbReference>
<protein>
    <submittedName>
        <fullName evidence="12">Heat shock factor protein hsf30-like</fullName>
    </submittedName>
</protein>
<keyword evidence="7" id="KW-0804">Transcription</keyword>
<evidence type="ECO:0000256" key="5">
    <source>
        <dbReference type="ARBA" id="ARBA00023016"/>
    </source>
</evidence>
<dbReference type="InterPro" id="IPR000232">
    <property type="entry name" value="HSF_DNA-bd"/>
</dbReference>